<keyword evidence="3" id="KW-1185">Reference proteome</keyword>
<proteinExistence type="predicted"/>
<dbReference type="KEGG" id="vg:60322963"/>
<dbReference type="RefSeq" id="YP_009951525.1">
    <property type="nucleotide sequence ID" value="NC_051602.1"/>
</dbReference>
<dbReference type="EMBL" id="KY945355">
    <property type="protein sequence ID" value="ARQ95492.1"/>
    <property type="molecule type" value="Genomic_DNA"/>
</dbReference>
<organism evidence="2 3">
    <name type="scientific">Mycobacterium phage Shandong1</name>
    <dbReference type="NCBI Taxonomy" id="1983447"/>
    <lineage>
        <taxon>Viruses</taxon>
        <taxon>Duplodnaviria</taxon>
        <taxon>Heunggongvirae</taxon>
        <taxon>Uroviricota</taxon>
        <taxon>Caudoviricetes</taxon>
        <taxon>Weiservirinae</taxon>
        <taxon>Unicornvirus</taxon>
        <taxon>Unicornvirus shandong1</taxon>
    </lineage>
</organism>
<accession>A0A1X9SH78</accession>
<name>A0A1X9SH78_9CAUD</name>
<reference evidence="2 3" key="1">
    <citation type="submission" date="2017-04" db="EMBL/GenBank/DDBJ databases">
        <title>The genome sequence of mycobacteriophage Shandong1.</title>
        <authorList>
            <person name="Fan X."/>
            <person name="Zhao Z."/>
            <person name="Zhao K."/>
            <person name="Song S."/>
            <person name="Li J."/>
            <person name="Xie J."/>
        </authorList>
    </citation>
    <scope>NUCLEOTIDE SEQUENCE [LARGE SCALE GENOMIC DNA]</scope>
</reference>
<keyword evidence="1" id="KW-0812">Transmembrane</keyword>
<evidence type="ECO:0000313" key="2">
    <source>
        <dbReference type="EMBL" id="ARQ95492.1"/>
    </source>
</evidence>
<sequence>MSSKPAPYCASCNRLHLPEHCRRGGECALNLFAWFSLLLASVLIGLALGALSVGVW</sequence>
<protein>
    <submittedName>
        <fullName evidence="2">Uncharacterized protein</fullName>
    </submittedName>
</protein>
<evidence type="ECO:0000256" key="1">
    <source>
        <dbReference type="SAM" id="Phobius"/>
    </source>
</evidence>
<evidence type="ECO:0000313" key="3">
    <source>
        <dbReference type="Proteomes" id="UP000226045"/>
    </source>
</evidence>
<dbReference type="Proteomes" id="UP000226045">
    <property type="component" value="Segment"/>
</dbReference>
<feature type="transmembrane region" description="Helical" evidence="1">
    <location>
        <begin position="32"/>
        <end position="55"/>
    </location>
</feature>
<keyword evidence="1" id="KW-1133">Transmembrane helix</keyword>
<keyword evidence="1" id="KW-0472">Membrane</keyword>
<dbReference type="GeneID" id="60322963"/>